<accession>A0ABX0F4W5</accession>
<dbReference type="CDD" id="cd00090">
    <property type="entry name" value="HTH_ARSR"/>
    <property type="match status" value="1"/>
</dbReference>
<reference evidence="5 6" key="1">
    <citation type="submission" date="2020-01" db="EMBL/GenBank/DDBJ databases">
        <title>Polyphasic characterisation and genomic insights into a novel alkali tolerant bacterium VR-M41.</title>
        <authorList>
            <person name="Vemuluri V.R."/>
        </authorList>
    </citation>
    <scope>NUCLEOTIDE SEQUENCE [LARGE SCALE GENOMIC DNA]</scope>
    <source>
        <strain evidence="5 6">VR-M41</strain>
    </source>
</reference>
<dbReference type="SMART" id="SM00418">
    <property type="entry name" value="HTH_ARSR"/>
    <property type="match status" value="1"/>
</dbReference>
<dbReference type="SUPFAM" id="SSF46785">
    <property type="entry name" value="Winged helix' DNA-binding domain"/>
    <property type="match status" value="1"/>
</dbReference>
<dbReference type="InterPro" id="IPR011991">
    <property type="entry name" value="ArsR-like_HTH"/>
</dbReference>
<name>A0ABX0F4W5_9BACL</name>
<organism evidence="5 6">
    <name type="scientific">Saccharibacillus alkalitolerans</name>
    <dbReference type="NCBI Taxonomy" id="2705290"/>
    <lineage>
        <taxon>Bacteria</taxon>
        <taxon>Bacillati</taxon>
        <taxon>Bacillota</taxon>
        <taxon>Bacilli</taxon>
        <taxon>Bacillales</taxon>
        <taxon>Paenibacillaceae</taxon>
        <taxon>Saccharibacillus</taxon>
    </lineage>
</organism>
<dbReference type="PANTHER" id="PTHR33154:SF18">
    <property type="entry name" value="ARSENICAL RESISTANCE OPERON REPRESSOR"/>
    <property type="match status" value="1"/>
</dbReference>
<dbReference type="Gene3D" id="1.10.10.10">
    <property type="entry name" value="Winged helix-like DNA-binding domain superfamily/Winged helix DNA-binding domain"/>
    <property type="match status" value="1"/>
</dbReference>
<dbReference type="Pfam" id="PF01022">
    <property type="entry name" value="HTH_5"/>
    <property type="match status" value="1"/>
</dbReference>
<protein>
    <submittedName>
        <fullName evidence="5">Winged helix-turn-helix transcriptional regulator</fullName>
    </submittedName>
</protein>
<dbReference type="PROSITE" id="PS50987">
    <property type="entry name" value="HTH_ARSR_2"/>
    <property type="match status" value="1"/>
</dbReference>
<dbReference type="NCBIfam" id="NF033788">
    <property type="entry name" value="HTH_metalloreg"/>
    <property type="match status" value="1"/>
</dbReference>
<dbReference type="RefSeq" id="WP_166273438.1">
    <property type="nucleotide sequence ID" value="NZ_JAAFGS010000002.1"/>
</dbReference>
<dbReference type="EMBL" id="JAAFGS010000002">
    <property type="protein sequence ID" value="NGZ75054.1"/>
    <property type="molecule type" value="Genomic_DNA"/>
</dbReference>
<evidence type="ECO:0000256" key="1">
    <source>
        <dbReference type="ARBA" id="ARBA00023015"/>
    </source>
</evidence>
<keyword evidence="1" id="KW-0805">Transcription regulation</keyword>
<evidence type="ECO:0000256" key="3">
    <source>
        <dbReference type="ARBA" id="ARBA00023163"/>
    </source>
</evidence>
<proteinExistence type="predicted"/>
<evidence type="ECO:0000313" key="6">
    <source>
        <dbReference type="Proteomes" id="UP000800303"/>
    </source>
</evidence>
<keyword evidence="6" id="KW-1185">Reference proteome</keyword>
<evidence type="ECO:0000313" key="5">
    <source>
        <dbReference type="EMBL" id="NGZ75054.1"/>
    </source>
</evidence>
<dbReference type="PRINTS" id="PR00778">
    <property type="entry name" value="HTHARSR"/>
</dbReference>
<dbReference type="InterPro" id="IPR051081">
    <property type="entry name" value="HTH_MetalResp_TranReg"/>
</dbReference>
<comment type="caution">
    <text evidence="5">The sequence shown here is derived from an EMBL/GenBank/DDBJ whole genome shotgun (WGS) entry which is preliminary data.</text>
</comment>
<evidence type="ECO:0000259" key="4">
    <source>
        <dbReference type="PROSITE" id="PS50987"/>
    </source>
</evidence>
<dbReference type="InterPro" id="IPR036388">
    <property type="entry name" value="WH-like_DNA-bd_sf"/>
</dbReference>
<sequence>MDPIGEMAEHLKLLGDRTRLTMLALLRQREWCVCEFVEIFDMSQPAVSQHMRKLKKGGLVREERRGQWVYYSPNIEDKPYIAAILGSLPEPAEILRLMGKRQPEAACGPESSICCS</sequence>
<dbReference type="Proteomes" id="UP000800303">
    <property type="component" value="Unassembled WGS sequence"/>
</dbReference>
<gene>
    <name evidence="5" type="ORF">GYN08_06975</name>
</gene>
<dbReference type="InterPro" id="IPR036390">
    <property type="entry name" value="WH_DNA-bd_sf"/>
</dbReference>
<keyword evidence="3" id="KW-0804">Transcription</keyword>
<keyword evidence="2" id="KW-0238">DNA-binding</keyword>
<feature type="domain" description="HTH arsR-type" evidence="4">
    <location>
        <begin position="1"/>
        <end position="96"/>
    </location>
</feature>
<dbReference type="PANTHER" id="PTHR33154">
    <property type="entry name" value="TRANSCRIPTIONAL REGULATOR, ARSR FAMILY"/>
    <property type="match status" value="1"/>
</dbReference>
<evidence type="ECO:0000256" key="2">
    <source>
        <dbReference type="ARBA" id="ARBA00023125"/>
    </source>
</evidence>
<dbReference type="InterPro" id="IPR001845">
    <property type="entry name" value="HTH_ArsR_DNA-bd_dom"/>
</dbReference>